<dbReference type="PANTHER" id="PTHR43877">
    <property type="entry name" value="AMINOALKYLPHOSPHONATE N-ACETYLTRANSFERASE-RELATED-RELATED"/>
    <property type="match status" value="1"/>
</dbReference>
<dbReference type="AlphaFoldDB" id="A0ABD5ZJC3"/>
<name>A0ABD5ZJC3_9EURY</name>
<protein>
    <submittedName>
        <fullName evidence="4">GNAT family N-acetyltransferase</fullName>
        <ecNumber evidence="4">2.3.-.-</ecNumber>
    </submittedName>
</protein>
<sequence>MNSDVVIRPPRSRADMRGVWRVNVRCWNEAYGHIFADRVLPSLDEPPSISSLGERLVYATSLNESGTGRYVVAVDESGDETDGELKDGPDEGDHVVGFAAARWGEDTKSFVGDDEAGLWILYVDPDWWGRGIGTRLLETVEAAIPEAYTALVLDTLAENEVGRRFYRARGFEVRETMQIEIGGDPYSAVILARPLRS</sequence>
<dbReference type="InterPro" id="IPR016181">
    <property type="entry name" value="Acyl_CoA_acyltransferase"/>
</dbReference>
<dbReference type="PANTHER" id="PTHR43877:SF1">
    <property type="entry name" value="ACETYLTRANSFERASE"/>
    <property type="match status" value="1"/>
</dbReference>
<evidence type="ECO:0000313" key="4">
    <source>
        <dbReference type="EMBL" id="MFC7205144.1"/>
    </source>
</evidence>
<evidence type="ECO:0000256" key="2">
    <source>
        <dbReference type="ARBA" id="ARBA00023315"/>
    </source>
</evidence>
<evidence type="ECO:0000256" key="1">
    <source>
        <dbReference type="ARBA" id="ARBA00022679"/>
    </source>
</evidence>
<dbReference type="RefSeq" id="WP_390225453.1">
    <property type="nucleotide sequence ID" value="NZ_JBHTAA010000005.1"/>
</dbReference>
<dbReference type="GO" id="GO:0016746">
    <property type="term" value="F:acyltransferase activity"/>
    <property type="evidence" value="ECO:0007669"/>
    <property type="project" value="UniProtKB-KW"/>
</dbReference>
<dbReference type="Gene3D" id="3.40.630.30">
    <property type="match status" value="1"/>
</dbReference>
<dbReference type="Proteomes" id="UP001596481">
    <property type="component" value="Unassembled WGS sequence"/>
</dbReference>
<dbReference type="PROSITE" id="PS51186">
    <property type="entry name" value="GNAT"/>
    <property type="match status" value="1"/>
</dbReference>
<reference evidence="4 5" key="1">
    <citation type="journal article" date="2019" name="Int. J. Syst. Evol. Microbiol.">
        <title>The Global Catalogue of Microorganisms (GCM) 10K type strain sequencing project: providing services to taxonomists for standard genome sequencing and annotation.</title>
        <authorList>
            <consortium name="The Broad Institute Genomics Platform"/>
            <consortium name="The Broad Institute Genome Sequencing Center for Infectious Disease"/>
            <person name="Wu L."/>
            <person name="Ma J."/>
        </authorList>
    </citation>
    <scope>NUCLEOTIDE SEQUENCE [LARGE SCALE GENOMIC DNA]</scope>
    <source>
        <strain evidence="4 5">DSM 29988</strain>
    </source>
</reference>
<organism evidence="4 5">
    <name type="scientific">Haloferax namakaokahaiae</name>
    <dbReference type="NCBI Taxonomy" id="1748331"/>
    <lineage>
        <taxon>Archaea</taxon>
        <taxon>Methanobacteriati</taxon>
        <taxon>Methanobacteriota</taxon>
        <taxon>Stenosarchaea group</taxon>
        <taxon>Halobacteria</taxon>
        <taxon>Halobacteriales</taxon>
        <taxon>Haloferacaceae</taxon>
        <taxon>Haloferax</taxon>
    </lineage>
</organism>
<accession>A0ABD5ZJC3</accession>
<dbReference type="Pfam" id="PF00583">
    <property type="entry name" value="Acetyltransf_1"/>
    <property type="match status" value="1"/>
</dbReference>
<dbReference type="CDD" id="cd04301">
    <property type="entry name" value="NAT_SF"/>
    <property type="match status" value="1"/>
</dbReference>
<dbReference type="EMBL" id="JBHTAA010000005">
    <property type="protein sequence ID" value="MFC7205144.1"/>
    <property type="molecule type" value="Genomic_DNA"/>
</dbReference>
<keyword evidence="5" id="KW-1185">Reference proteome</keyword>
<feature type="domain" description="N-acetyltransferase" evidence="3">
    <location>
        <begin position="47"/>
        <end position="196"/>
    </location>
</feature>
<evidence type="ECO:0000313" key="5">
    <source>
        <dbReference type="Proteomes" id="UP001596481"/>
    </source>
</evidence>
<keyword evidence="1 4" id="KW-0808">Transferase</keyword>
<comment type="caution">
    <text evidence="4">The sequence shown here is derived from an EMBL/GenBank/DDBJ whole genome shotgun (WGS) entry which is preliminary data.</text>
</comment>
<dbReference type="InterPro" id="IPR000182">
    <property type="entry name" value="GNAT_dom"/>
</dbReference>
<dbReference type="EC" id="2.3.-.-" evidence="4"/>
<evidence type="ECO:0000259" key="3">
    <source>
        <dbReference type="PROSITE" id="PS51186"/>
    </source>
</evidence>
<dbReference type="SUPFAM" id="SSF55729">
    <property type="entry name" value="Acyl-CoA N-acyltransferases (Nat)"/>
    <property type="match status" value="1"/>
</dbReference>
<keyword evidence="2 4" id="KW-0012">Acyltransferase</keyword>
<gene>
    <name evidence="4" type="ORF">ACFQJC_16620</name>
</gene>
<dbReference type="InterPro" id="IPR050832">
    <property type="entry name" value="Bact_Acetyltransf"/>
</dbReference>
<proteinExistence type="predicted"/>